<dbReference type="GO" id="GO:0005737">
    <property type="term" value="C:cytoplasm"/>
    <property type="evidence" value="ECO:0007669"/>
    <property type="project" value="TreeGrafter"/>
</dbReference>
<evidence type="ECO:0000259" key="2">
    <source>
        <dbReference type="Pfam" id="PF01557"/>
    </source>
</evidence>
<reference evidence="3" key="1">
    <citation type="journal article" date="2016" name="Appl. Environ. Microbiol.">
        <title>Functional Metagenomics of a Biostimulated Petroleum-Contaminated Soil Reveals an Extraordinary Diversity of Extradiol Dioxygenases.</title>
        <authorList>
            <person name="Terron-Gonzalez L."/>
            <person name="Martin-Cabello G."/>
            <person name="Ferrer M."/>
            <person name="Santero E."/>
        </authorList>
    </citation>
    <scope>NUCLEOTIDE SEQUENCE</scope>
</reference>
<feature type="domain" description="Fumarylacetoacetase-like C-terminal" evidence="2">
    <location>
        <begin position="86"/>
        <end position="260"/>
    </location>
</feature>
<dbReference type="Gene3D" id="3.90.850.10">
    <property type="entry name" value="Fumarylacetoacetase-like, C-terminal domain"/>
    <property type="match status" value="1"/>
</dbReference>
<dbReference type="PANTHER" id="PTHR30143">
    <property type="entry name" value="ACID HYDRATASE"/>
    <property type="match status" value="1"/>
</dbReference>
<dbReference type="PANTHER" id="PTHR30143:SF0">
    <property type="entry name" value="2-KETO-4-PENTENOATE HYDRATASE"/>
    <property type="match status" value="1"/>
</dbReference>
<name>A0A140DZX8_9BACT</name>
<dbReference type="EMBL" id="KU144996">
    <property type="protein sequence ID" value="AMK59590.1"/>
    <property type="molecule type" value="Genomic_DNA"/>
</dbReference>
<dbReference type="InterPro" id="IPR036663">
    <property type="entry name" value="Fumarylacetoacetase_C_sf"/>
</dbReference>
<sequence length="262" mass="27374">MSLTRAQIHSLADELRAAARTRVPVAPLSARVPGLTAADAYAIQLENIRERRAAGAVIRGHKVGLTSRAMQEMLGVREPDYGHLLDDMLLADGSTVPIERFVQPRVEVEIAFRLGRTLKGPGVEAGDVLAATDAVAPSIEIIDSRIADWKIGLTDTIADNASSAAVVTGRWILLREAPPLGGIAAELMLDGTLEASGRGADVLGDPARAVAWLANALAAFDTALEAGHVVMPGSCTKAITVRAGSRVEGRFAGLGSVSVTFA</sequence>
<organism evidence="3">
    <name type="scientific">uncultured bacterium UPO76</name>
    <dbReference type="NCBI Taxonomy" id="1776993"/>
    <lineage>
        <taxon>Bacteria</taxon>
        <taxon>environmental samples</taxon>
    </lineage>
</organism>
<dbReference type="AlphaFoldDB" id="A0A140DZX8"/>
<dbReference type="Pfam" id="PF01557">
    <property type="entry name" value="FAA_hydrolase"/>
    <property type="match status" value="1"/>
</dbReference>
<evidence type="ECO:0000256" key="1">
    <source>
        <dbReference type="ARBA" id="ARBA00023239"/>
    </source>
</evidence>
<dbReference type="SUPFAM" id="SSF56529">
    <property type="entry name" value="FAH"/>
    <property type="match status" value="1"/>
</dbReference>
<protein>
    <submittedName>
        <fullName evidence="3">2-keto-4-pentenoate hydratase</fullName>
    </submittedName>
</protein>
<dbReference type="InterPro" id="IPR050772">
    <property type="entry name" value="Hydratase-Decarb/MhpD_sf"/>
</dbReference>
<accession>A0A140DZX8</accession>
<dbReference type="GO" id="GO:0008684">
    <property type="term" value="F:2-oxopent-4-enoate hydratase activity"/>
    <property type="evidence" value="ECO:0007669"/>
    <property type="project" value="TreeGrafter"/>
</dbReference>
<keyword evidence="1" id="KW-0456">Lyase</keyword>
<evidence type="ECO:0000313" key="3">
    <source>
        <dbReference type="EMBL" id="AMK59590.1"/>
    </source>
</evidence>
<proteinExistence type="predicted"/>
<dbReference type="InterPro" id="IPR011234">
    <property type="entry name" value="Fumarylacetoacetase-like_C"/>
</dbReference>